<reference evidence="2" key="1">
    <citation type="submission" date="2019-10" db="EMBL/GenBank/DDBJ databases">
        <authorList>
            <consortium name="DOE Joint Genome Institute"/>
            <person name="Kuo A."/>
            <person name="Miyauchi S."/>
            <person name="Kiss E."/>
            <person name="Drula E."/>
            <person name="Kohler A."/>
            <person name="Sanchez-Garcia M."/>
            <person name="Andreopoulos B."/>
            <person name="Barry K.W."/>
            <person name="Bonito G."/>
            <person name="Buee M."/>
            <person name="Carver A."/>
            <person name="Chen C."/>
            <person name="Cichocki N."/>
            <person name="Clum A."/>
            <person name="Culley D."/>
            <person name="Crous P.W."/>
            <person name="Fauchery L."/>
            <person name="Girlanda M."/>
            <person name="Hayes R."/>
            <person name="Keri Z."/>
            <person name="LaButti K."/>
            <person name="Lipzen A."/>
            <person name="Lombard V."/>
            <person name="Magnuson J."/>
            <person name="Maillard F."/>
            <person name="Morin E."/>
            <person name="Murat C."/>
            <person name="Nolan M."/>
            <person name="Ohm R."/>
            <person name="Pangilinan J."/>
            <person name="Pereira M."/>
            <person name="Perotto S."/>
            <person name="Peter M."/>
            <person name="Riley R."/>
            <person name="Sitrit Y."/>
            <person name="Stielow B."/>
            <person name="Szollosi G."/>
            <person name="Zifcakova L."/>
            <person name="Stursova M."/>
            <person name="Spatafora J.W."/>
            <person name="Tedersoo L."/>
            <person name="Vaario L.-M."/>
            <person name="Yamada A."/>
            <person name="Yan M."/>
            <person name="Wang P."/>
            <person name="Xu J."/>
            <person name="Bruns T."/>
            <person name="Baldrian P."/>
            <person name="Vilgalys R."/>
            <person name="Henrissat B."/>
            <person name="Grigoriev I.V."/>
            <person name="Hibbett D."/>
            <person name="Nagy L.G."/>
            <person name="Martin F.M."/>
        </authorList>
    </citation>
    <scope>NUCLEOTIDE SEQUENCE</scope>
    <source>
        <strain evidence="2">BED1</strain>
    </source>
</reference>
<dbReference type="Pfam" id="PF12770">
    <property type="entry name" value="CHAT"/>
    <property type="match status" value="1"/>
</dbReference>
<proteinExistence type="predicted"/>
<sequence>MKEADWVHFACHGVQDTLNLDSGLCLANGRCLKISDIHSRCHVPMVDLPFCQTTKGDQALSDEAIHIAPGMLFASYSGVIGTVMWRSTMGCGEACLHLFRDVSPDYRDAAWALHEAIGHLREDGEDGATFDEWLPFIHLGL</sequence>
<dbReference type="InterPro" id="IPR024983">
    <property type="entry name" value="CHAT_dom"/>
</dbReference>
<gene>
    <name evidence="2" type="ORF">L210DRAFT_2937384</name>
</gene>
<evidence type="ECO:0000313" key="3">
    <source>
        <dbReference type="Proteomes" id="UP001194468"/>
    </source>
</evidence>
<comment type="caution">
    <text evidence="2">The sequence shown here is derived from an EMBL/GenBank/DDBJ whole genome shotgun (WGS) entry which is preliminary data.</text>
</comment>
<evidence type="ECO:0000259" key="1">
    <source>
        <dbReference type="Pfam" id="PF12770"/>
    </source>
</evidence>
<accession>A0AAD4C224</accession>
<feature type="domain" description="CHAT" evidence="1">
    <location>
        <begin position="3"/>
        <end position="125"/>
    </location>
</feature>
<evidence type="ECO:0000313" key="2">
    <source>
        <dbReference type="EMBL" id="KAF8445834.1"/>
    </source>
</evidence>
<organism evidence="2 3">
    <name type="scientific">Boletus edulis BED1</name>
    <dbReference type="NCBI Taxonomy" id="1328754"/>
    <lineage>
        <taxon>Eukaryota</taxon>
        <taxon>Fungi</taxon>
        <taxon>Dikarya</taxon>
        <taxon>Basidiomycota</taxon>
        <taxon>Agaricomycotina</taxon>
        <taxon>Agaricomycetes</taxon>
        <taxon>Agaricomycetidae</taxon>
        <taxon>Boletales</taxon>
        <taxon>Boletineae</taxon>
        <taxon>Boletaceae</taxon>
        <taxon>Boletoideae</taxon>
        <taxon>Boletus</taxon>
    </lineage>
</organism>
<dbReference type="EMBL" id="WHUW01000005">
    <property type="protein sequence ID" value="KAF8445834.1"/>
    <property type="molecule type" value="Genomic_DNA"/>
</dbReference>
<dbReference type="AlphaFoldDB" id="A0AAD4C224"/>
<dbReference type="Proteomes" id="UP001194468">
    <property type="component" value="Unassembled WGS sequence"/>
</dbReference>
<keyword evidence="3" id="KW-1185">Reference proteome</keyword>
<reference evidence="2" key="2">
    <citation type="journal article" date="2020" name="Nat. Commun.">
        <title>Large-scale genome sequencing of mycorrhizal fungi provides insights into the early evolution of symbiotic traits.</title>
        <authorList>
            <person name="Miyauchi S."/>
            <person name="Kiss E."/>
            <person name="Kuo A."/>
            <person name="Drula E."/>
            <person name="Kohler A."/>
            <person name="Sanchez-Garcia M."/>
            <person name="Morin E."/>
            <person name="Andreopoulos B."/>
            <person name="Barry K.W."/>
            <person name="Bonito G."/>
            <person name="Buee M."/>
            <person name="Carver A."/>
            <person name="Chen C."/>
            <person name="Cichocki N."/>
            <person name="Clum A."/>
            <person name="Culley D."/>
            <person name="Crous P.W."/>
            <person name="Fauchery L."/>
            <person name="Girlanda M."/>
            <person name="Hayes R.D."/>
            <person name="Keri Z."/>
            <person name="LaButti K."/>
            <person name="Lipzen A."/>
            <person name="Lombard V."/>
            <person name="Magnuson J."/>
            <person name="Maillard F."/>
            <person name="Murat C."/>
            <person name="Nolan M."/>
            <person name="Ohm R.A."/>
            <person name="Pangilinan J."/>
            <person name="Pereira M.F."/>
            <person name="Perotto S."/>
            <person name="Peter M."/>
            <person name="Pfister S."/>
            <person name="Riley R."/>
            <person name="Sitrit Y."/>
            <person name="Stielow J.B."/>
            <person name="Szollosi G."/>
            <person name="Zifcakova L."/>
            <person name="Stursova M."/>
            <person name="Spatafora J.W."/>
            <person name="Tedersoo L."/>
            <person name="Vaario L.M."/>
            <person name="Yamada A."/>
            <person name="Yan M."/>
            <person name="Wang P."/>
            <person name="Xu J."/>
            <person name="Bruns T."/>
            <person name="Baldrian P."/>
            <person name="Vilgalys R."/>
            <person name="Dunand C."/>
            <person name="Henrissat B."/>
            <person name="Grigoriev I.V."/>
            <person name="Hibbett D."/>
            <person name="Nagy L.G."/>
            <person name="Martin F.M."/>
        </authorList>
    </citation>
    <scope>NUCLEOTIDE SEQUENCE</scope>
    <source>
        <strain evidence="2">BED1</strain>
    </source>
</reference>
<name>A0AAD4C224_BOLED</name>
<protein>
    <recommendedName>
        <fullName evidence="1">CHAT domain-containing protein</fullName>
    </recommendedName>
</protein>